<keyword evidence="1" id="KW-0732">Signal</keyword>
<dbReference type="GO" id="GO:0008237">
    <property type="term" value="F:metallopeptidase activity"/>
    <property type="evidence" value="ECO:0007669"/>
    <property type="project" value="InterPro"/>
</dbReference>
<sequence>MKLAILMVLATSCCLQTALGLSQNGDVDIASETNELWRPVAFRDKRELFEGDLVLDLDEGHLKELLEEEAGRAKIPLVLPSGRIVSFKVRKSDIMPPKLAEKYPEILAFEGQSVDEHPPMQVTLQLSPTKRFRAFIQGAAGDFLIDPKKGDETHYVSQPFTREHRATHAEVAKHHCKTMNITADEHASGRRLVGSDTHAVEYTFVIGMVANGEYSTYHGGTKASVLAEIVTLMSRVNGIFKRELGTFFQLHEEVDRLICLEPCMIPNTAAVLDEVGGVNDFLESISFSLDKADIFHTLTTGAGGVACLGSLCHSTYKSCGVTGLDNPTADAYYV</sequence>
<feature type="chain" id="PRO_5030659314" evidence="1">
    <location>
        <begin position="21"/>
        <end position="334"/>
    </location>
</feature>
<reference evidence="2" key="1">
    <citation type="submission" date="2021-01" db="EMBL/GenBank/DDBJ databases">
        <authorList>
            <person name="Corre E."/>
            <person name="Pelletier E."/>
            <person name="Niang G."/>
            <person name="Scheremetjew M."/>
            <person name="Finn R."/>
            <person name="Kale V."/>
            <person name="Holt S."/>
            <person name="Cochrane G."/>
            <person name="Meng A."/>
            <person name="Brown T."/>
            <person name="Cohen L."/>
        </authorList>
    </citation>
    <scope>NUCLEOTIDE SEQUENCE</scope>
    <source>
        <strain evidence="2">NY070348D</strain>
    </source>
</reference>
<accession>A0A7S2WDD8</accession>
<proteinExistence type="predicted"/>
<evidence type="ECO:0000313" key="2">
    <source>
        <dbReference type="EMBL" id="CAD9682357.1"/>
    </source>
</evidence>
<gene>
    <name evidence="2" type="ORF">QSP1433_LOCUS7665</name>
</gene>
<organism evidence="2">
    <name type="scientific">Mucochytrium quahogii</name>
    <dbReference type="NCBI Taxonomy" id="96639"/>
    <lineage>
        <taxon>Eukaryota</taxon>
        <taxon>Sar</taxon>
        <taxon>Stramenopiles</taxon>
        <taxon>Bigyra</taxon>
        <taxon>Labyrinthulomycetes</taxon>
        <taxon>Thraustochytrida</taxon>
        <taxon>Thraustochytriidae</taxon>
        <taxon>Mucochytrium</taxon>
    </lineage>
</organism>
<protein>
    <submittedName>
        <fullName evidence="2">Uncharacterized protein</fullName>
    </submittedName>
</protein>
<dbReference type="EMBL" id="HBHK01012141">
    <property type="protein sequence ID" value="CAD9682357.1"/>
    <property type="molecule type" value="Transcribed_RNA"/>
</dbReference>
<dbReference type="AlphaFoldDB" id="A0A7S2WDD8"/>
<evidence type="ECO:0000256" key="1">
    <source>
        <dbReference type="SAM" id="SignalP"/>
    </source>
</evidence>
<dbReference type="InterPro" id="IPR024079">
    <property type="entry name" value="MetalloPept_cat_dom_sf"/>
</dbReference>
<dbReference type="Gene3D" id="3.40.390.10">
    <property type="entry name" value="Collagenase (Catalytic Domain)"/>
    <property type="match status" value="1"/>
</dbReference>
<dbReference type="Pfam" id="PF13582">
    <property type="entry name" value="Reprolysin_3"/>
    <property type="match status" value="1"/>
</dbReference>
<dbReference type="SUPFAM" id="SSF55486">
    <property type="entry name" value="Metalloproteases ('zincins'), catalytic domain"/>
    <property type="match status" value="1"/>
</dbReference>
<feature type="signal peptide" evidence="1">
    <location>
        <begin position="1"/>
        <end position="20"/>
    </location>
</feature>
<name>A0A7S2WDD8_9STRA</name>